<name>A0AAW8U4K5_9ENTE</name>
<dbReference type="InterPro" id="IPR046914">
    <property type="entry name" value="ABC-3C_CTD6"/>
</dbReference>
<evidence type="ECO:0000313" key="2">
    <source>
        <dbReference type="EMBL" id="MDT2832749.1"/>
    </source>
</evidence>
<accession>A0AAW8U4K5</accession>
<dbReference type="EMBL" id="JARQBZ010000002">
    <property type="protein sequence ID" value="MDT2832749.1"/>
    <property type="molecule type" value="Genomic_DNA"/>
</dbReference>
<gene>
    <name evidence="2" type="ORF">P7H70_01675</name>
</gene>
<dbReference type="RefSeq" id="WP_052733489.1">
    <property type="nucleotide sequence ID" value="NZ_JARQBZ010000002.1"/>
</dbReference>
<dbReference type="Pfam" id="PF20282">
    <property type="entry name" value="CTD6"/>
    <property type="match status" value="1"/>
</dbReference>
<organism evidence="2 3">
    <name type="scientific">Vagococcus carniphilus</name>
    <dbReference type="NCBI Taxonomy" id="218144"/>
    <lineage>
        <taxon>Bacteria</taxon>
        <taxon>Bacillati</taxon>
        <taxon>Bacillota</taxon>
        <taxon>Bacilli</taxon>
        <taxon>Lactobacillales</taxon>
        <taxon>Enterococcaceae</taxon>
        <taxon>Vagococcus</taxon>
    </lineage>
</organism>
<evidence type="ECO:0000259" key="1">
    <source>
        <dbReference type="Pfam" id="PF20282"/>
    </source>
</evidence>
<protein>
    <recommendedName>
        <fullName evidence="1">ABC-three component systems C-terminal domain-containing protein</fullName>
    </recommendedName>
</protein>
<reference evidence="2" key="1">
    <citation type="submission" date="2023-03" db="EMBL/GenBank/DDBJ databases">
        <authorList>
            <person name="Shen W."/>
            <person name="Cai J."/>
        </authorList>
    </citation>
    <scope>NUCLEOTIDE SEQUENCE</scope>
    <source>
        <strain evidence="2">P96-3</strain>
    </source>
</reference>
<proteinExistence type="predicted"/>
<dbReference type="Proteomes" id="UP001268577">
    <property type="component" value="Unassembled WGS sequence"/>
</dbReference>
<feature type="domain" description="ABC-three component systems C-terminal" evidence="1">
    <location>
        <begin position="195"/>
        <end position="328"/>
    </location>
</feature>
<evidence type="ECO:0000313" key="3">
    <source>
        <dbReference type="Proteomes" id="UP001268577"/>
    </source>
</evidence>
<comment type="caution">
    <text evidence="2">The sequence shown here is derived from an EMBL/GenBank/DDBJ whole genome shotgun (WGS) entry which is preliminary data.</text>
</comment>
<dbReference type="AlphaFoldDB" id="A0AAW8U4K5"/>
<sequence length="333" mass="38053">MLFSEFANILYKHSGTSYKPYEFFLSLFDNIMRAPQTVEEIKLSENDRYNPFGVLKPDSLDRLIKGSNPLNPKKVHVVISRKDTDKFANYISNLNDHNQMAIEDEIKKMIPGFNPDEVLGYACADLFLQILDDIYEGRESSSINVSNNATSPSKLASLPSQTIYYDESDGKLHIGNVEISIPKEIEPPQDIAPEEEKYVSELLAAYAEAIKPGNLTKADLDSLPTKFKRNFSDQRINYYSALRIDRFIRESIDKGEEHSKKWKSETHDYIKDTLWDDYDDGYKRLLAVMKKVVDCSTTSVVDNIQNLVGPKEKKGTCHLLVNDGCVRWVDEDE</sequence>